<keyword evidence="9" id="KW-0479">Metal-binding</keyword>
<evidence type="ECO:0000259" key="11">
    <source>
        <dbReference type="Pfam" id="PF02775"/>
    </source>
</evidence>
<dbReference type="Pfam" id="PF00205">
    <property type="entry name" value="TPP_enzyme_M"/>
    <property type="match status" value="1"/>
</dbReference>
<dbReference type="Gene3D" id="3.40.50.1220">
    <property type="entry name" value="TPP-binding domain"/>
    <property type="match status" value="1"/>
</dbReference>
<evidence type="ECO:0000259" key="10">
    <source>
        <dbReference type="Pfam" id="PF00205"/>
    </source>
</evidence>
<dbReference type="GO" id="GO:0009097">
    <property type="term" value="P:isoleucine biosynthetic process"/>
    <property type="evidence" value="ECO:0007669"/>
    <property type="project" value="UniProtKB-UniPathway"/>
</dbReference>
<dbReference type="NCBIfam" id="TIGR00118">
    <property type="entry name" value="acolac_lg"/>
    <property type="match status" value="1"/>
</dbReference>
<proteinExistence type="inferred from homology"/>
<evidence type="ECO:0000313" key="14">
    <source>
        <dbReference type="Proteomes" id="UP000483018"/>
    </source>
</evidence>
<organism evidence="13 14">
    <name type="scientific">Defluviitalea raffinosedens</name>
    <dbReference type="NCBI Taxonomy" id="1450156"/>
    <lineage>
        <taxon>Bacteria</taxon>
        <taxon>Bacillati</taxon>
        <taxon>Bacillota</taxon>
        <taxon>Clostridia</taxon>
        <taxon>Lachnospirales</taxon>
        <taxon>Defluviitaleaceae</taxon>
        <taxon>Defluviitalea</taxon>
    </lineage>
</organism>
<feature type="domain" description="Thiamine pyrophosphate enzyme central" evidence="10">
    <location>
        <begin position="190"/>
        <end position="324"/>
    </location>
</feature>
<dbReference type="GO" id="GO:0009099">
    <property type="term" value="P:L-valine biosynthetic process"/>
    <property type="evidence" value="ECO:0007669"/>
    <property type="project" value="UniProtKB-UniPathway"/>
</dbReference>
<keyword evidence="14" id="KW-1185">Reference proteome</keyword>
<dbReference type="GO" id="GO:0000287">
    <property type="term" value="F:magnesium ion binding"/>
    <property type="evidence" value="ECO:0007669"/>
    <property type="project" value="UniProtKB-UniRule"/>
</dbReference>
<dbReference type="Gene3D" id="3.40.50.970">
    <property type="match status" value="2"/>
</dbReference>
<comment type="similarity">
    <text evidence="3 9">Belongs to the TPP enzyme family.</text>
</comment>
<evidence type="ECO:0000256" key="1">
    <source>
        <dbReference type="ARBA" id="ARBA00004974"/>
    </source>
</evidence>
<dbReference type="UniPathway" id="UPA00049">
    <property type="reaction ID" value="UER00059"/>
</dbReference>
<dbReference type="InterPro" id="IPR012846">
    <property type="entry name" value="Acetolactate_synth_lsu"/>
</dbReference>
<dbReference type="Pfam" id="PF02776">
    <property type="entry name" value="TPP_enzyme_N"/>
    <property type="match status" value="1"/>
</dbReference>
<dbReference type="FunFam" id="3.40.50.970:FF:000007">
    <property type="entry name" value="Acetolactate synthase"/>
    <property type="match status" value="1"/>
</dbReference>
<evidence type="ECO:0000259" key="12">
    <source>
        <dbReference type="Pfam" id="PF02776"/>
    </source>
</evidence>
<dbReference type="SUPFAM" id="SSF52467">
    <property type="entry name" value="DHS-like NAD/FAD-binding domain"/>
    <property type="match status" value="1"/>
</dbReference>
<feature type="domain" description="Thiamine pyrophosphate enzyme TPP-binding" evidence="11">
    <location>
        <begin position="380"/>
        <end position="527"/>
    </location>
</feature>
<dbReference type="InterPro" id="IPR029061">
    <property type="entry name" value="THDP-binding"/>
</dbReference>
<dbReference type="GO" id="GO:0003984">
    <property type="term" value="F:acetolactate synthase activity"/>
    <property type="evidence" value="ECO:0007669"/>
    <property type="project" value="UniProtKB-EC"/>
</dbReference>
<evidence type="ECO:0000256" key="7">
    <source>
        <dbReference type="ARBA" id="ARBA00023304"/>
    </source>
</evidence>
<comment type="caution">
    <text evidence="13">The sequence shown here is derived from an EMBL/GenBank/DDBJ whole genome shotgun (WGS) entry which is preliminary data.</text>
</comment>
<dbReference type="Proteomes" id="UP000483018">
    <property type="component" value="Unassembled WGS sequence"/>
</dbReference>
<accession>A0A7C8LJJ4</accession>
<keyword evidence="9 13" id="KW-0808">Transferase</keyword>
<dbReference type="GO" id="GO:0005948">
    <property type="term" value="C:acetolactate synthase complex"/>
    <property type="evidence" value="ECO:0007669"/>
    <property type="project" value="TreeGrafter"/>
</dbReference>
<evidence type="ECO:0000256" key="8">
    <source>
        <dbReference type="ARBA" id="ARBA00048670"/>
    </source>
</evidence>
<dbReference type="InterPro" id="IPR012000">
    <property type="entry name" value="Thiamin_PyroP_enz_cen_dom"/>
</dbReference>
<dbReference type="EMBL" id="WSLF01000005">
    <property type="protein sequence ID" value="KAE9634524.1"/>
    <property type="molecule type" value="Genomic_DNA"/>
</dbReference>
<evidence type="ECO:0000313" key="13">
    <source>
        <dbReference type="EMBL" id="KAE9634524.1"/>
    </source>
</evidence>
<evidence type="ECO:0000256" key="6">
    <source>
        <dbReference type="ARBA" id="ARBA00023052"/>
    </source>
</evidence>
<feature type="domain" description="Thiamine pyrophosphate enzyme N-terminal TPP-binding" evidence="12">
    <location>
        <begin position="1"/>
        <end position="115"/>
    </location>
</feature>
<dbReference type="GO" id="GO:0030976">
    <property type="term" value="F:thiamine pyrophosphate binding"/>
    <property type="evidence" value="ECO:0007669"/>
    <property type="project" value="UniProtKB-UniRule"/>
</dbReference>
<dbReference type="UniPathway" id="UPA00047">
    <property type="reaction ID" value="UER00055"/>
</dbReference>
<comment type="pathway">
    <text evidence="2 9">Amino-acid biosynthesis; L-valine biosynthesis; L-valine from pyruvate: step 1/4.</text>
</comment>
<protein>
    <recommendedName>
        <fullName evidence="4 9">Acetolactate synthase</fullName>
        <ecNumber evidence="4 9">2.2.1.6</ecNumber>
    </recommendedName>
</protein>
<evidence type="ECO:0000256" key="4">
    <source>
        <dbReference type="ARBA" id="ARBA00013145"/>
    </source>
</evidence>
<dbReference type="InterPro" id="IPR011766">
    <property type="entry name" value="TPP_enzyme_TPP-bd"/>
</dbReference>
<dbReference type="InterPro" id="IPR029035">
    <property type="entry name" value="DHS-like_NAD/FAD-binding_dom"/>
</dbReference>
<dbReference type="PANTHER" id="PTHR18968:SF13">
    <property type="entry name" value="ACETOLACTATE SYNTHASE CATALYTIC SUBUNIT, MITOCHONDRIAL"/>
    <property type="match status" value="1"/>
</dbReference>
<dbReference type="FunFam" id="3.40.50.1220:FF:000008">
    <property type="entry name" value="Acetolactate synthase"/>
    <property type="match status" value="1"/>
</dbReference>
<keyword evidence="5 9" id="KW-0028">Amino-acid biosynthesis</keyword>
<evidence type="ECO:0000256" key="2">
    <source>
        <dbReference type="ARBA" id="ARBA00005025"/>
    </source>
</evidence>
<keyword evidence="7 9" id="KW-0100">Branched-chain amino acid biosynthesis</keyword>
<comment type="cofactor">
    <cofactor evidence="9">
        <name>thiamine diphosphate</name>
        <dbReference type="ChEBI" id="CHEBI:58937"/>
    </cofactor>
    <text evidence="9">Binds 1 thiamine pyrophosphate per subunit.</text>
</comment>
<comment type="cofactor">
    <cofactor evidence="9">
        <name>Mg(2+)</name>
        <dbReference type="ChEBI" id="CHEBI:18420"/>
    </cofactor>
    <text evidence="9">Binds 1 Mg(2+) ion per subunit.</text>
</comment>
<dbReference type="SUPFAM" id="SSF52518">
    <property type="entry name" value="Thiamin diphosphate-binding fold (THDP-binding)"/>
    <property type="match status" value="2"/>
</dbReference>
<dbReference type="EC" id="2.2.1.6" evidence="4 9"/>
<dbReference type="InterPro" id="IPR012001">
    <property type="entry name" value="Thiamin_PyroP_enz_TPP-bd_dom"/>
</dbReference>
<gene>
    <name evidence="13" type="primary">ilvB</name>
    <name evidence="13" type="ORF">GND95_07600</name>
</gene>
<dbReference type="PANTHER" id="PTHR18968">
    <property type="entry name" value="THIAMINE PYROPHOSPHATE ENZYMES"/>
    <property type="match status" value="1"/>
</dbReference>
<keyword evidence="9" id="KW-0460">Magnesium</keyword>
<dbReference type="CDD" id="cd07035">
    <property type="entry name" value="TPP_PYR_POX_like"/>
    <property type="match status" value="1"/>
</dbReference>
<dbReference type="InterPro" id="IPR045229">
    <property type="entry name" value="TPP_enz"/>
</dbReference>
<dbReference type="RefSeq" id="WP_158740250.1">
    <property type="nucleotide sequence ID" value="NZ_WSLF01000005.1"/>
</dbReference>
<comment type="catalytic activity">
    <reaction evidence="8 9">
        <text>2 pyruvate + H(+) = (2S)-2-acetolactate + CO2</text>
        <dbReference type="Rhea" id="RHEA:25249"/>
        <dbReference type="ChEBI" id="CHEBI:15361"/>
        <dbReference type="ChEBI" id="CHEBI:15378"/>
        <dbReference type="ChEBI" id="CHEBI:16526"/>
        <dbReference type="ChEBI" id="CHEBI:58476"/>
        <dbReference type="EC" id="2.2.1.6"/>
    </reaction>
</comment>
<name>A0A7C8LJJ4_9FIRM</name>
<reference evidence="13 14" key="1">
    <citation type="submission" date="2019-12" db="EMBL/GenBank/DDBJ databases">
        <title>Defluviitalea raffinosedens, isolated from a biogas fermenter, genome sequencing and characterization.</title>
        <authorList>
            <person name="Rettenmaier R."/>
            <person name="Schneider M."/>
            <person name="Neuhaus K."/>
            <person name="Liebl W."/>
            <person name="Zverlov V."/>
        </authorList>
    </citation>
    <scope>NUCLEOTIDE SEQUENCE [LARGE SCALE GENOMIC DNA]</scope>
    <source>
        <strain evidence="13 14">249c-K6</strain>
    </source>
</reference>
<sequence>MKAADAIVECLKKEEVTTVFGYPGAAIMPLYEALRKSPIRHVLVRQEQAAAHSASGYARTSGKVGVCIATSGPGATNLITGIATAYMDSIPLVAFTGQVKSTLIGRDVFQEVDITGATEPFIKHSYLVKDAKDLPRIIKEAFHIAKTGRPGPVLIDIPVDMQNENIEFSYDEEVNIRGYKPTYIGHIGQIKRALRRLKDSKKPIICIGGGIVSAKAEKELLAFAEKSKIPVVCTLMGLGGMDHNSPYYIGMIGSHGDKVANKAVSEADVAVFMGARIADRATGGSKLFAKNADIIHIDVDPAEIGKNLGTSIPVVGDVKNILEQFLEMAQPLNTDEWVKYLTDLKQSDIKNRKPSSNVNPKYAIQLLSEVLDQNAILVADVGQNQMWSARNFKIFDERKFFTSGGLGTMGYSLPAAIGAAIAAPNRQVVATMGDGGFQMSFFELATLKQNKVKLIILLFNNEGLGMVREMQYKNYKAEYGVNLSGNPDFIKLADAYGIKGRRVLQDDELKEVFDEAIHSDETFLIECIVDPKESTL</sequence>
<evidence type="ECO:0000256" key="3">
    <source>
        <dbReference type="ARBA" id="ARBA00007812"/>
    </source>
</evidence>
<dbReference type="Pfam" id="PF02775">
    <property type="entry name" value="TPP_enzyme_C"/>
    <property type="match status" value="1"/>
</dbReference>
<comment type="pathway">
    <text evidence="1 9">Amino-acid biosynthesis; L-isoleucine biosynthesis; L-isoleucine from 2-oxobutanoate: step 1/4.</text>
</comment>
<dbReference type="GO" id="GO:0050660">
    <property type="term" value="F:flavin adenine dinucleotide binding"/>
    <property type="evidence" value="ECO:0007669"/>
    <property type="project" value="InterPro"/>
</dbReference>
<dbReference type="AlphaFoldDB" id="A0A7C8LJJ4"/>
<keyword evidence="6 9" id="KW-0786">Thiamine pyrophosphate</keyword>
<evidence type="ECO:0000256" key="9">
    <source>
        <dbReference type="RuleBase" id="RU003591"/>
    </source>
</evidence>
<dbReference type="OrthoDB" id="4494979at2"/>
<evidence type="ECO:0000256" key="5">
    <source>
        <dbReference type="ARBA" id="ARBA00022605"/>
    </source>
</evidence>